<evidence type="ECO:0000313" key="1">
    <source>
        <dbReference type="EMBL" id="EEF39170.1"/>
    </source>
</evidence>
<protein>
    <recommendedName>
        <fullName evidence="3">Retrotransposon Copia-like N-terminal domain-containing protein</fullName>
    </recommendedName>
</protein>
<evidence type="ECO:0000313" key="2">
    <source>
        <dbReference type="Proteomes" id="UP000008311"/>
    </source>
</evidence>
<sequence length="62" mass="7075">MSSSFSLSFQKPATQSGNPVGSYCSIKLNHENYLLWKNFVLPVIRGKRLKGYITRTRKCPLL</sequence>
<gene>
    <name evidence="1" type="ORF">RCOM_0786410</name>
</gene>
<dbReference type="InParanoid" id="B9SB80"/>
<dbReference type="EMBL" id="EQ973911">
    <property type="protein sequence ID" value="EEF39170.1"/>
    <property type="molecule type" value="Genomic_DNA"/>
</dbReference>
<name>B9SB80_RICCO</name>
<proteinExistence type="predicted"/>
<evidence type="ECO:0008006" key="3">
    <source>
        <dbReference type="Google" id="ProtNLM"/>
    </source>
</evidence>
<dbReference type="Proteomes" id="UP000008311">
    <property type="component" value="Unassembled WGS sequence"/>
</dbReference>
<accession>B9SB80</accession>
<keyword evidence="2" id="KW-1185">Reference proteome</keyword>
<organism evidence="1 2">
    <name type="scientific">Ricinus communis</name>
    <name type="common">Castor bean</name>
    <dbReference type="NCBI Taxonomy" id="3988"/>
    <lineage>
        <taxon>Eukaryota</taxon>
        <taxon>Viridiplantae</taxon>
        <taxon>Streptophyta</taxon>
        <taxon>Embryophyta</taxon>
        <taxon>Tracheophyta</taxon>
        <taxon>Spermatophyta</taxon>
        <taxon>Magnoliopsida</taxon>
        <taxon>eudicotyledons</taxon>
        <taxon>Gunneridae</taxon>
        <taxon>Pentapetalae</taxon>
        <taxon>rosids</taxon>
        <taxon>fabids</taxon>
        <taxon>Malpighiales</taxon>
        <taxon>Euphorbiaceae</taxon>
        <taxon>Acalyphoideae</taxon>
        <taxon>Acalypheae</taxon>
        <taxon>Ricinus</taxon>
    </lineage>
</organism>
<dbReference type="AlphaFoldDB" id="B9SB80"/>
<reference evidence="2" key="1">
    <citation type="journal article" date="2010" name="Nat. Biotechnol.">
        <title>Draft genome sequence of the oilseed species Ricinus communis.</title>
        <authorList>
            <person name="Chan A.P."/>
            <person name="Crabtree J."/>
            <person name="Zhao Q."/>
            <person name="Lorenzi H."/>
            <person name="Orvis J."/>
            <person name="Puiu D."/>
            <person name="Melake-Berhan A."/>
            <person name="Jones K.M."/>
            <person name="Redman J."/>
            <person name="Chen G."/>
            <person name="Cahoon E.B."/>
            <person name="Gedil M."/>
            <person name="Stanke M."/>
            <person name="Haas B.J."/>
            <person name="Wortman J.R."/>
            <person name="Fraser-Liggett C.M."/>
            <person name="Ravel J."/>
            <person name="Rabinowicz P.D."/>
        </authorList>
    </citation>
    <scope>NUCLEOTIDE SEQUENCE [LARGE SCALE GENOMIC DNA]</scope>
    <source>
        <strain evidence="2">cv. Hale</strain>
    </source>
</reference>